<dbReference type="Proteomes" id="UP001159428">
    <property type="component" value="Unassembled WGS sequence"/>
</dbReference>
<dbReference type="InterPro" id="IPR048657">
    <property type="entry name" value="GREB1-like_cpSF2"/>
</dbReference>
<dbReference type="Pfam" id="PF20692">
    <property type="entry name" value="cpSF2-GREB1"/>
    <property type="match status" value="3"/>
</dbReference>
<dbReference type="Pfam" id="PF20691">
    <property type="entry name" value="TAGT"/>
    <property type="match status" value="1"/>
</dbReference>
<feature type="compositionally biased region" description="Basic and acidic residues" evidence="1">
    <location>
        <begin position="1041"/>
        <end position="1050"/>
    </location>
</feature>
<feature type="domain" description="GREB1-like circularly permuted SF2 helicase" evidence="3">
    <location>
        <begin position="226"/>
        <end position="342"/>
    </location>
</feature>
<feature type="domain" description="GREB1-like circularly permuted SF2 helicase" evidence="3">
    <location>
        <begin position="19"/>
        <end position="153"/>
    </location>
</feature>
<accession>A0AAU9WKT4</accession>
<organism evidence="4 5">
    <name type="scientific">Pocillopora meandrina</name>
    <dbReference type="NCBI Taxonomy" id="46732"/>
    <lineage>
        <taxon>Eukaryota</taxon>
        <taxon>Metazoa</taxon>
        <taxon>Cnidaria</taxon>
        <taxon>Anthozoa</taxon>
        <taxon>Hexacorallia</taxon>
        <taxon>Scleractinia</taxon>
        <taxon>Astrocoeniina</taxon>
        <taxon>Pocilloporidae</taxon>
        <taxon>Pocillopora</taxon>
    </lineage>
</organism>
<feature type="compositionally biased region" description="Basic and acidic residues" evidence="1">
    <location>
        <begin position="970"/>
        <end position="982"/>
    </location>
</feature>
<dbReference type="PANTHER" id="PTHR15720:SF14">
    <property type="entry name" value="GREB1-LIKE PROTEIN"/>
    <property type="match status" value="1"/>
</dbReference>
<feature type="domain" description="TET-Associated Glycosyltransferase" evidence="2">
    <location>
        <begin position="535"/>
        <end position="713"/>
    </location>
</feature>
<comment type="caution">
    <text evidence="4">The sequence shown here is derived from an EMBL/GenBank/DDBJ whole genome shotgun (WGS) entry which is preliminary data.</text>
</comment>
<feature type="compositionally biased region" description="Basic and acidic residues" evidence="1">
    <location>
        <begin position="993"/>
        <end position="1012"/>
    </location>
</feature>
<proteinExistence type="predicted"/>
<reference evidence="4 5" key="1">
    <citation type="submission" date="2022-05" db="EMBL/GenBank/DDBJ databases">
        <authorList>
            <consortium name="Genoscope - CEA"/>
            <person name="William W."/>
        </authorList>
    </citation>
    <scope>NUCLEOTIDE SEQUENCE [LARGE SCALE GENOMIC DNA]</scope>
</reference>
<dbReference type="InterPro" id="IPR036770">
    <property type="entry name" value="Ankyrin_rpt-contain_sf"/>
</dbReference>
<dbReference type="Gene3D" id="1.25.40.20">
    <property type="entry name" value="Ankyrin repeat-containing domain"/>
    <property type="match status" value="1"/>
</dbReference>
<feature type="compositionally biased region" description="Polar residues" evidence="1">
    <location>
        <begin position="934"/>
        <end position="948"/>
    </location>
</feature>
<evidence type="ECO:0000313" key="4">
    <source>
        <dbReference type="EMBL" id="CAH3117565.1"/>
    </source>
</evidence>
<evidence type="ECO:0000256" key="1">
    <source>
        <dbReference type="SAM" id="MobiDB-lite"/>
    </source>
</evidence>
<gene>
    <name evidence="4" type="ORF">PMEA_00007555</name>
</gene>
<dbReference type="EMBL" id="CALNXJ010000016">
    <property type="protein sequence ID" value="CAH3117565.1"/>
    <property type="molecule type" value="Genomic_DNA"/>
</dbReference>
<sequence>MMHLPSQELEELKHYTPLNIQQELQANGCELMVQIWHSLVQKHETSSLVEDLIQSGKGDLGKMKIVRAKTMKTADQFYYTVQLAREVSGLKEYFEVIRDYGGIQIENQLMKSSNPFFKKLQPEACTYKFDCHCSELKLQPRHKICVNCQHVHKLITQYEDLENLACILILVDKGRMGDTFPQSFDCLDLRLSYDSSQEFKEGSAVYLSSLIQELGRMCRYTQVPTSATPYVLIGRQLFKRLKTSIKTSPSISATSCTKADRYMAKTPSIKDAQSSALRWLNYEAHKDSYDYGNSQTHCNRILLQAEPQIGKTGTYLCLIRELRLNILGKERVLLTSPATFDEGSFYQWKERNNPDESVITDVDECKYWQFPYWKTIATCPSLLDKPVEMGKYSIGGCFYSHDMEENPFIFLKEEGKTLIKTGHQNLKTDDCSNGPRAWHWYHFEKCAECGRLLQGKESKLENVVVHIAGIPVTVTCSLPSNCPSFTQLKEKLTSSKSLVDGLTLPYWIFHPSHRDDPRKCTLNYHHVMQENGRVINYVQVVVVRKEKFEAYRSTWGKVLVIVPLPEELPNCGLGPEDGGIGYARLFIQKFAFSLELEYVFMIDDNIAMMSEAEFSKDHMLPLYTYTGPAKLFRDKQHGSYGVLGLMRSVPKAVSPFMKTQVYAVVLLNVKSTVDKGVFYRPWPCWEDLRFNDDCDKAGLWVVRCNRYSFVKVQYKAWIESLVLPQVFPWDEKCSIVERPVESELPEALEEKIILEHLCNFVNSSGPDKCFKERIEYDRPVNKEAVDSPLRILEQLDVGMVAEGDRTRGVSILVLSYFPGNRRRETLDVLDSNFCATKKKIVFVASATEANRRWPQMTVQTISTRHGICHNDEMTDRNAQFAIFSAADPKRHRLRWILIEASFSHNNDVVKTEMGTNDIEAFEKSLENNRNALTLEESTSSNQQNTGKTTKGVKRSLQESSNDCQTFKRQKIQEECQKRRNNQEGETMSADGTAVRKERESSSKSPHSVREVDNLALFGGEGDAEVESNSDASIVSETPQSQERRQEDGCNNRKYFEGTSEVTKAIVDLWMEYKKIPGSTKKVKQGTGTSDLTMEYVKSKLSKFTLSQLEERDESGFNALLKACSLPSMSPHVMQYLINDAKEMEGGEKSNCHPNCIKKVPLMNDGSLEGKQANSDQNKRVQTFKEMEGGEKSNYHPNFLKKEPLMNDGSLEGKQANSHQNERVNTFNEEHQEWSTQIKRPKIGDGYGQHVEEVVPGKAVDGGGKIGLGDDSSDNGSVKRDTLGKKADIVQSLDAAAHMDGTNSVTGIIVDLWREYKEMQTQVEEKGRSDLTTDEIQNKLEHFSKDQLDAADERGYNALLKACSLPAMSPHVMQYLITTRKVDLNCQLPSDFDVNHSEAKELVPGMSSLSVAIRKKNVKSVSTFMNRSTWIQVRSFDDNGNTALHHCVISIYKTAFDKIFPLFKPLEWREMRNKRGKNPLDI</sequence>
<feature type="compositionally biased region" description="Polar residues" evidence="1">
    <location>
        <begin position="1028"/>
        <end position="1040"/>
    </location>
</feature>
<dbReference type="InterPro" id="IPR049100">
    <property type="entry name" value="TAGT"/>
</dbReference>
<name>A0AAU9WKT4_9CNID</name>
<dbReference type="SUPFAM" id="SSF48403">
    <property type="entry name" value="Ankyrin repeat"/>
    <property type="match status" value="1"/>
</dbReference>
<keyword evidence="5" id="KW-1185">Reference proteome</keyword>
<evidence type="ECO:0000313" key="5">
    <source>
        <dbReference type="Proteomes" id="UP001159428"/>
    </source>
</evidence>
<dbReference type="PANTHER" id="PTHR15720">
    <property type="entry name" value="GREB1-RELATED"/>
    <property type="match status" value="1"/>
</dbReference>
<feature type="non-terminal residue" evidence="4">
    <location>
        <position position="1481"/>
    </location>
</feature>
<feature type="domain" description="GREB1-like circularly permuted SF2 helicase" evidence="3">
    <location>
        <begin position="157"/>
        <end position="222"/>
    </location>
</feature>
<evidence type="ECO:0000259" key="2">
    <source>
        <dbReference type="Pfam" id="PF20691"/>
    </source>
</evidence>
<feature type="compositionally biased region" description="Polar residues" evidence="1">
    <location>
        <begin position="957"/>
        <end position="966"/>
    </location>
</feature>
<dbReference type="InterPro" id="IPR028422">
    <property type="entry name" value="GREB1"/>
</dbReference>
<feature type="region of interest" description="Disordered" evidence="1">
    <location>
        <begin position="934"/>
        <end position="1050"/>
    </location>
</feature>
<protein>
    <submittedName>
        <fullName evidence="4">Uncharacterized protein</fullName>
    </submittedName>
</protein>
<evidence type="ECO:0000259" key="3">
    <source>
        <dbReference type="Pfam" id="PF20692"/>
    </source>
</evidence>